<protein>
    <submittedName>
        <fullName evidence="5">Vertebrate collagen, type VIII, alpha 2-like protein</fullName>
    </submittedName>
</protein>
<dbReference type="HOGENOM" id="CLU_068539_1_1_1"/>
<evidence type="ECO:0000313" key="6">
    <source>
        <dbReference type="Proteomes" id="UP000000305"/>
    </source>
</evidence>
<comment type="subcellular location">
    <subcellularLocation>
        <location evidence="1">Secreted</location>
    </subcellularLocation>
</comment>
<dbReference type="PANTHER" id="PTHR22923">
    <property type="entry name" value="CEREBELLIN-RELATED"/>
    <property type="match status" value="1"/>
</dbReference>
<organism evidence="5 6">
    <name type="scientific">Daphnia pulex</name>
    <name type="common">Water flea</name>
    <dbReference type="NCBI Taxonomy" id="6669"/>
    <lineage>
        <taxon>Eukaryota</taxon>
        <taxon>Metazoa</taxon>
        <taxon>Ecdysozoa</taxon>
        <taxon>Arthropoda</taxon>
        <taxon>Crustacea</taxon>
        <taxon>Branchiopoda</taxon>
        <taxon>Diplostraca</taxon>
        <taxon>Cladocera</taxon>
        <taxon>Anomopoda</taxon>
        <taxon>Daphniidae</taxon>
        <taxon>Daphnia</taxon>
    </lineage>
</organism>
<dbReference type="PANTHER" id="PTHR22923:SF62">
    <property type="entry name" value="CVP18"/>
    <property type="match status" value="1"/>
</dbReference>
<keyword evidence="6" id="KW-1185">Reference proteome</keyword>
<dbReference type="InterPro" id="IPR050822">
    <property type="entry name" value="Cerebellin_Synaptic_Org"/>
</dbReference>
<dbReference type="InterPro" id="IPR008983">
    <property type="entry name" value="Tumour_necrosis_fac-like_dom"/>
</dbReference>
<keyword evidence="5" id="KW-0176">Collagen</keyword>
<evidence type="ECO:0000259" key="4">
    <source>
        <dbReference type="PROSITE" id="PS50871"/>
    </source>
</evidence>
<keyword evidence="2" id="KW-0964">Secreted</keyword>
<dbReference type="GO" id="GO:0005615">
    <property type="term" value="C:extracellular space"/>
    <property type="evidence" value="ECO:0000318"/>
    <property type="project" value="GO_Central"/>
</dbReference>
<evidence type="ECO:0000256" key="1">
    <source>
        <dbReference type="ARBA" id="ARBA00004613"/>
    </source>
</evidence>
<dbReference type="EMBL" id="GL732551">
    <property type="protein sequence ID" value="EFX79703.1"/>
    <property type="molecule type" value="Genomic_DNA"/>
</dbReference>
<dbReference type="AlphaFoldDB" id="E9GLF6"/>
<dbReference type="SUPFAM" id="SSF49842">
    <property type="entry name" value="TNF-like"/>
    <property type="match status" value="1"/>
</dbReference>
<dbReference type="InterPro" id="IPR001073">
    <property type="entry name" value="C1q_dom"/>
</dbReference>
<dbReference type="InParanoid" id="E9GLF6"/>
<dbReference type="SMART" id="SM00110">
    <property type="entry name" value="C1Q"/>
    <property type="match status" value="1"/>
</dbReference>
<accession>E9GLF6</accession>
<proteinExistence type="predicted"/>
<sequence>METVYCNLYPNGNEKNRIRRSTPSSSFNSTGIPIPFTLARVNEGNALNLTSGIFTAPRQGTYYFSFTGVAEFPASSSKVWLGVGLYLNGGRIGVGYVEEAKTSGYHFTPLTLQSTLKLKKDDRVWVGIDLKSLGAHLVDMIESGNHHTHFTGLLLEEEIVASH</sequence>
<evidence type="ECO:0000256" key="3">
    <source>
        <dbReference type="ARBA" id="ARBA00022729"/>
    </source>
</evidence>
<keyword evidence="3" id="KW-0732">Signal</keyword>
<gene>
    <name evidence="5" type="ORF">DAPPUDRAFT_244649</name>
</gene>
<name>E9GLF6_DAPPU</name>
<dbReference type="KEGG" id="dpx:DAPPUDRAFT_244649"/>
<dbReference type="OrthoDB" id="6349811at2759"/>
<dbReference type="PROSITE" id="PS50871">
    <property type="entry name" value="C1Q"/>
    <property type="match status" value="1"/>
</dbReference>
<dbReference type="Proteomes" id="UP000000305">
    <property type="component" value="Unassembled WGS sequence"/>
</dbReference>
<dbReference type="GO" id="GO:0005581">
    <property type="term" value="C:collagen trimer"/>
    <property type="evidence" value="ECO:0007669"/>
    <property type="project" value="UniProtKB-KW"/>
</dbReference>
<feature type="domain" description="C1q" evidence="4">
    <location>
        <begin position="9"/>
        <end position="161"/>
    </location>
</feature>
<evidence type="ECO:0000313" key="5">
    <source>
        <dbReference type="EMBL" id="EFX79703.1"/>
    </source>
</evidence>
<evidence type="ECO:0000256" key="2">
    <source>
        <dbReference type="ARBA" id="ARBA00022525"/>
    </source>
</evidence>
<reference evidence="5 6" key="1">
    <citation type="journal article" date="2011" name="Science">
        <title>The ecoresponsive genome of Daphnia pulex.</title>
        <authorList>
            <person name="Colbourne J.K."/>
            <person name="Pfrender M.E."/>
            <person name="Gilbert D."/>
            <person name="Thomas W.K."/>
            <person name="Tucker A."/>
            <person name="Oakley T.H."/>
            <person name="Tokishita S."/>
            <person name="Aerts A."/>
            <person name="Arnold G.J."/>
            <person name="Basu M.K."/>
            <person name="Bauer D.J."/>
            <person name="Caceres C.E."/>
            <person name="Carmel L."/>
            <person name="Casola C."/>
            <person name="Choi J.H."/>
            <person name="Detter J.C."/>
            <person name="Dong Q."/>
            <person name="Dusheyko S."/>
            <person name="Eads B.D."/>
            <person name="Frohlich T."/>
            <person name="Geiler-Samerotte K.A."/>
            <person name="Gerlach D."/>
            <person name="Hatcher P."/>
            <person name="Jogdeo S."/>
            <person name="Krijgsveld J."/>
            <person name="Kriventseva E.V."/>
            <person name="Kultz D."/>
            <person name="Laforsch C."/>
            <person name="Lindquist E."/>
            <person name="Lopez J."/>
            <person name="Manak J.R."/>
            <person name="Muller J."/>
            <person name="Pangilinan J."/>
            <person name="Patwardhan R.P."/>
            <person name="Pitluck S."/>
            <person name="Pritham E.J."/>
            <person name="Rechtsteiner A."/>
            <person name="Rho M."/>
            <person name="Rogozin I.B."/>
            <person name="Sakarya O."/>
            <person name="Salamov A."/>
            <person name="Schaack S."/>
            <person name="Shapiro H."/>
            <person name="Shiga Y."/>
            <person name="Skalitzky C."/>
            <person name="Smith Z."/>
            <person name="Souvorov A."/>
            <person name="Sung W."/>
            <person name="Tang Z."/>
            <person name="Tsuchiya D."/>
            <person name="Tu H."/>
            <person name="Vos H."/>
            <person name="Wang M."/>
            <person name="Wolf Y.I."/>
            <person name="Yamagata H."/>
            <person name="Yamada T."/>
            <person name="Ye Y."/>
            <person name="Shaw J.R."/>
            <person name="Andrews J."/>
            <person name="Crease T.J."/>
            <person name="Tang H."/>
            <person name="Lucas S.M."/>
            <person name="Robertson H.M."/>
            <person name="Bork P."/>
            <person name="Koonin E.V."/>
            <person name="Zdobnov E.M."/>
            <person name="Grigoriev I.V."/>
            <person name="Lynch M."/>
            <person name="Boore J.L."/>
        </authorList>
    </citation>
    <scope>NUCLEOTIDE SEQUENCE [LARGE SCALE GENOMIC DNA]</scope>
</reference>
<dbReference type="Pfam" id="PF00386">
    <property type="entry name" value="C1q"/>
    <property type="match status" value="1"/>
</dbReference>
<dbReference type="Gene3D" id="2.60.120.40">
    <property type="match status" value="1"/>
</dbReference>